<dbReference type="EMBL" id="JAPDFL010000001">
    <property type="protein sequence ID" value="MCW1934334.1"/>
    <property type="molecule type" value="Genomic_DNA"/>
</dbReference>
<organism evidence="1 2">
    <name type="scientific">Pararhodobacter zhoushanensis</name>
    <dbReference type="NCBI Taxonomy" id="2479545"/>
    <lineage>
        <taxon>Bacteria</taxon>
        <taxon>Pseudomonadati</taxon>
        <taxon>Pseudomonadota</taxon>
        <taxon>Alphaproteobacteria</taxon>
        <taxon>Rhodobacterales</taxon>
        <taxon>Paracoccaceae</taxon>
        <taxon>Pararhodobacter</taxon>
    </lineage>
</organism>
<reference evidence="1 2" key="1">
    <citation type="submission" date="2022-10" db="EMBL/GenBank/DDBJ databases">
        <title>Pararhodobacter sp. nov., isolated from marine algae.</title>
        <authorList>
            <person name="Choi B.J."/>
            <person name="Kim J.M."/>
            <person name="Lee J.K."/>
            <person name="Choi D.G."/>
            <person name="Jeon C.O."/>
        </authorList>
    </citation>
    <scope>NUCLEOTIDE SEQUENCE [LARGE SCALE GENOMIC DNA]</scope>
    <source>
        <strain evidence="1 2">ZQ420</strain>
    </source>
</reference>
<dbReference type="RefSeq" id="WP_264507140.1">
    <property type="nucleotide sequence ID" value="NZ_JAPDFL010000001.1"/>
</dbReference>
<keyword evidence="2" id="KW-1185">Reference proteome</keyword>
<protein>
    <recommendedName>
        <fullName evidence="3">Short-chain dehydrogenase</fullName>
    </recommendedName>
</protein>
<evidence type="ECO:0000313" key="2">
    <source>
        <dbReference type="Proteomes" id="UP001208938"/>
    </source>
</evidence>
<dbReference type="Gene3D" id="3.40.50.720">
    <property type="entry name" value="NAD(P)-binding Rossmann-like Domain"/>
    <property type="match status" value="2"/>
</dbReference>
<proteinExistence type="predicted"/>
<evidence type="ECO:0000313" key="1">
    <source>
        <dbReference type="EMBL" id="MCW1934334.1"/>
    </source>
</evidence>
<dbReference type="InterPro" id="IPR036291">
    <property type="entry name" value="NAD(P)-bd_dom_sf"/>
</dbReference>
<dbReference type="Proteomes" id="UP001208938">
    <property type="component" value="Unassembled WGS sequence"/>
</dbReference>
<gene>
    <name evidence="1" type="ORF">OKW52_19270</name>
</gene>
<dbReference type="PRINTS" id="PR01397">
    <property type="entry name" value="DHBDHDRGNASE"/>
</dbReference>
<evidence type="ECO:0008006" key="3">
    <source>
        <dbReference type="Google" id="ProtNLM"/>
    </source>
</evidence>
<sequence>MPDLPRLLHNRRIAVLGSGHGLGRAVARAAQAAGAEVLGIDSDARFDHIDALYRTDLSDPAAMDAVAQALPQGLDGLALFPVILETDPATQLAQALAAPKRLAEALAPKLAPGGAILARAAPRHADWPRALDMIRAAAALRPGEADDFATRWALQAEAIDTPRLIGWAMLAWTLTHCHSWPGIRVNALTPASPDGHLPPALTVASGLDAAQGPALAAQAAVFLLSGLSAGLTGATLAADAGLSAQIQSRLEGL</sequence>
<comment type="caution">
    <text evidence="1">The sequence shown here is derived from an EMBL/GenBank/DDBJ whole genome shotgun (WGS) entry which is preliminary data.</text>
</comment>
<dbReference type="InterPro" id="IPR003560">
    <property type="entry name" value="DHB_DH"/>
</dbReference>
<dbReference type="SUPFAM" id="SSF51735">
    <property type="entry name" value="NAD(P)-binding Rossmann-fold domains"/>
    <property type="match status" value="1"/>
</dbReference>
<accession>A0ABT3H3C9</accession>
<name>A0ABT3H3C9_9RHOB</name>